<keyword evidence="3" id="KW-0547">Nucleotide-binding</keyword>
<dbReference type="NCBIfam" id="TIGR02188">
    <property type="entry name" value="Ac_CoA_lig_AcsA"/>
    <property type="match status" value="1"/>
</dbReference>
<evidence type="ECO:0000313" key="12">
    <source>
        <dbReference type="Proteomes" id="UP000000346"/>
    </source>
</evidence>
<dbReference type="FunFam" id="3.40.50.12780:FF:000001">
    <property type="entry name" value="Acetyl-coenzyme A synthetase"/>
    <property type="match status" value="1"/>
</dbReference>
<evidence type="ECO:0000313" key="11">
    <source>
        <dbReference type="EMBL" id="ADL19004.1"/>
    </source>
</evidence>
<proteinExistence type="inferred from homology"/>
<dbReference type="InterPro" id="IPR025110">
    <property type="entry name" value="AMP-bd_C"/>
</dbReference>
<dbReference type="EMBL" id="CP001742">
    <property type="protein sequence ID" value="ADL19004.1"/>
    <property type="molecule type" value="Genomic_DNA"/>
</dbReference>
<keyword evidence="4" id="KW-0067">ATP-binding</keyword>
<dbReference type="InterPro" id="IPR020845">
    <property type="entry name" value="AMP-binding_CS"/>
</dbReference>
<dbReference type="InterPro" id="IPR042099">
    <property type="entry name" value="ANL_N_sf"/>
</dbReference>
<dbReference type="PANTHER" id="PTHR24095:SF232">
    <property type="entry name" value="ACETYL-COENZYME A SYNTHETASE"/>
    <property type="match status" value="1"/>
</dbReference>
<comment type="similarity">
    <text evidence="1">Belongs to the ATP-dependent AMP-binding enzyme family.</text>
</comment>
<dbReference type="NCBIfam" id="NF001208">
    <property type="entry name" value="PRK00174.1"/>
    <property type="match status" value="1"/>
</dbReference>
<dbReference type="HOGENOM" id="CLU_000022_3_6_2"/>
<dbReference type="eggNOG" id="arCOG01529">
    <property type="taxonomic scope" value="Archaea"/>
</dbReference>
<dbReference type="Pfam" id="PF16177">
    <property type="entry name" value="ACAS_N"/>
    <property type="match status" value="1"/>
</dbReference>
<dbReference type="EC" id="6.2.1.1" evidence="7"/>
<dbReference type="OrthoDB" id="371752at2157"/>
<dbReference type="Gene3D" id="3.40.50.12780">
    <property type="entry name" value="N-terminal domain of ligase-like"/>
    <property type="match status" value="1"/>
</dbReference>
<dbReference type="PANTHER" id="PTHR24095">
    <property type="entry name" value="ACETYL-COENZYME A SYNTHETASE"/>
    <property type="match status" value="1"/>
</dbReference>
<dbReference type="InterPro" id="IPR000873">
    <property type="entry name" value="AMP-dep_synth/lig_dom"/>
</dbReference>
<dbReference type="GO" id="GO:0003987">
    <property type="term" value="F:acetate-CoA ligase activity"/>
    <property type="evidence" value="ECO:0007669"/>
    <property type="project" value="UniProtKB-UniRule"/>
</dbReference>
<evidence type="ECO:0000256" key="5">
    <source>
        <dbReference type="ARBA" id="ARBA00051214"/>
    </source>
</evidence>
<evidence type="ECO:0000259" key="10">
    <source>
        <dbReference type="Pfam" id="PF16177"/>
    </source>
</evidence>
<dbReference type="GO" id="GO:0043427">
    <property type="term" value="P:carbon fixation by 3-hydroxypropionate cycle"/>
    <property type="evidence" value="ECO:0007669"/>
    <property type="project" value="UniProtKB-ARBA"/>
</dbReference>
<dbReference type="STRING" id="666510.ASAC_0597"/>
<evidence type="ECO:0000259" key="9">
    <source>
        <dbReference type="Pfam" id="PF13193"/>
    </source>
</evidence>
<dbReference type="InterPro" id="IPR045851">
    <property type="entry name" value="AMP-bd_C_sf"/>
</dbReference>
<dbReference type="AlphaFoldDB" id="D9Q116"/>
<sequence length="659" mass="75107">MESLSESPSKQEIELLPYGEKYHPYHNKYVDFWRQSLADPMRFWDERARELVWYRTWDRVLDDSNPPFYRWFVGGETNVNLNALDRWMNTHVANKVAYYWEGEDGTTRVLSYRDLFREVNKFARALQDLGVKPNDTVTIYLPMIPELPISMLAVTRIGGIHSVVFSGFSPSALADRIVDAKSRVLITADGYWRKGKVVELKKNADEGVRLAEERGAKVDKVIVVRRLGNQVAWNEGRDVWYHELVSKYPENTYVKPVPRKADDVLFILYTSGTTGKPKGIMHSVGGYMVYVYNVFKWNWDIRPEDVHWTMADVGWITGHTYIVYGPLLNGATEVMYEGAIDYPQPDRPWQIVERYGVTIFYTSPTALRMLRQYGDEWVKKHDLSTLRILGTVGEPINPDVWKWYFEVVGRGKCPIVDTWWMTETGAAMIAPAPGISLVQLKPGSATFPMPGIEADVLDESGKPTPPGVKGYLVIKRPWPGMLLGVWGDPERYVKTYWSRFPGYFYPGDYAVKDEEGYFWLLGRADEVLKVAGHRIGTAELEDTLIKHPAVAEAAVIGVPDPIKGEVPVAAVVLKAGYRPSEDLKKELIDMIRTNIGPIATPQAILFVSKLPKTRSGKIMRRLLKDIMEGRPLGDTTTLEDPTAVDELKRAWDEFKSQMR</sequence>
<dbReference type="PROSITE" id="PS00455">
    <property type="entry name" value="AMP_BINDING"/>
    <property type="match status" value="1"/>
</dbReference>
<dbReference type="InterPro" id="IPR032387">
    <property type="entry name" value="ACAS_N"/>
</dbReference>
<evidence type="ECO:0000259" key="8">
    <source>
        <dbReference type="Pfam" id="PF00501"/>
    </source>
</evidence>
<gene>
    <name evidence="11" type="ordered locus">ASAC_0597</name>
</gene>
<dbReference type="GO" id="GO:0016208">
    <property type="term" value="F:AMP binding"/>
    <property type="evidence" value="ECO:0007669"/>
    <property type="project" value="InterPro"/>
</dbReference>
<dbReference type="Pfam" id="PF00501">
    <property type="entry name" value="AMP-binding"/>
    <property type="match status" value="1"/>
</dbReference>
<dbReference type="GO" id="GO:0019427">
    <property type="term" value="P:acetyl-CoA biosynthetic process from acetate"/>
    <property type="evidence" value="ECO:0007669"/>
    <property type="project" value="UniProtKB-UniRule"/>
</dbReference>
<reference evidence="11 12" key="1">
    <citation type="journal article" date="2010" name="Appl. Environ. Microbiol.">
        <title>The genome sequence of the crenarchaeon Acidilobus saccharovorans supports a new order, Acidilobales, and suggests an important ecological role in terrestrial acidic hot springs.</title>
        <authorList>
            <person name="Mardanov A.V."/>
            <person name="Svetlitchnyi V.A."/>
            <person name="Beletsky A.V."/>
            <person name="Prokofeva M.I."/>
            <person name="Bonch-Osmolovskaya E.A."/>
            <person name="Ravin N.V."/>
            <person name="Skryabin K.G."/>
        </authorList>
    </citation>
    <scope>NUCLEOTIDE SEQUENCE [LARGE SCALE GENOMIC DNA]</scope>
    <source>
        <strain evidence="12">DSM 16705 / JCM 18335 / VKM B-2471 / 345-15</strain>
    </source>
</reference>
<dbReference type="InParanoid" id="D9Q116"/>
<dbReference type="GO" id="GO:0005524">
    <property type="term" value="F:ATP binding"/>
    <property type="evidence" value="ECO:0007669"/>
    <property type="project" value="UniProtKB-KW"/>
</dbReference>
<evidence type="ECO:0000256" key="7">
    <source>
        <dbReference type="NCBIfam" id="TIGR02188"/>
    </source>
</evidence>
<dbReference type="KEGG" id="asc:ASAC_0597"/>
<feature type="domain" description="AMP-dependent synthetase/ligase" evidence="8">
    <location>
        <begin position="85"/>
        <end position="480"/>
    </location>
</feature>
<dbReference type="SUPFAM" id="SSF56801">
    <property type="entry name" value="Acetyl-CoA synthetase-like"/>
    <property type="match status" value="1"/>
</dbReference>
<keyword evidence="12" id="KW-1185">Reference proteome</keyword>
<feature type="domain" description="AMP-binding enzyme C-terminal" evidence="9">
    <location>
        <begin position="539"/>
        <end position="617"/>
    </location>
</feature>
<dbReference type="InterPro" id="IPR011904">
    <property type="entry name" value="Ac_CoA_lig"/>
</dbReference>
<evidence type="ECO:0000256" key="3">
    <source>
        <dbReference type="ARBA" id="ARBA00022741"/>
    </source>
</evidence>
<protein>
    <recommendedName>
        <fullName evidence="7">Acetate--CoA ligase</fullName>
        <ecNumber evidence="7">6.2.1.1</ecNumber>
    </recommendedName>
</protein>
<evidence type="ECO:0000256" key="2">
    <source>
        <dbReference type="ARBA" id="ARBA00022598"/>
    </source>
</evidence>
<keyword evidence="2 11" id="KW-0436">Ligase</keyword>
<dbReference type="CDD" id="cd05966">
    <property type="entry name" value="ACS"/>
    <property type="match status" value="1"/>
</dbReference>
<dbReference type="FunCoup" id="D9Q116">
    <property type="interactions" value="187"/>
</dbReference>
<feature type="domain" description="Acetyl-coenzyme A synthetase N-terminal" evidence="10">
    <location>
        <begin position="29"/>
        <end position="83"/>
    </location>
</feature>
<organism evidence="11 12">
    <name type="scientific">Acidilobus saccharovorans (strain DSM 16705 / JCM 18335 / VKM B-2471 / 345-15)</name>
    <dbReference type="NCBI Taxonomy" id="666510"/>
    <lineage>
        <taxon>Archaea</taxon>
        <taxon>Thermoproteota</taxon>
        <taxon>Thermoprotei</taxon>
        <taxon>Acidilobales</taxon>
        <taxon>Acidilobaceae</taxon>
        <taxon>Acidilobus</taxon>
    </lineage>
</organism>
<dbReference type="RefSeq" id="WP_013266516.1">
    <property type="nucleotide sequence ID" value="NC_014374.1"/>
</dbReference>
<comment type="function">
    <text evidence="6">Plays a role in the autotrophic CO(2) fixation pathway. Activates 3-hydroxypropionate to its CoA ester. Can also activate propionate, and to a lesser extent acrylate, acetate and butyrate.</text>
</comment>
<dbReference type="Proteomes" id="UP000000346">
    <property type="component" value="Chromosome"/>
</dbReference>
<dbReference type="Pfam" id="PF13193">
    <property type="entry name" value="AMP-binding_C"/>
    <property type="match status" value="1"/>
</dbReference>
<name>D9Q116_ACIS3</name>
<dbReference type="Gene3D" id="3.30.300.30">
    <property type="match status" value="1"/>
</dbReference>
<dbReference type="GeneID" id="9498830"/>
<evidence type="ECO:0000256" key="6">
    <source>
        <dbReference type="ARBA" id="ARBA00059013"/>
    </source>
</evidence>
<dbReference type="GO" id="GO:0043955">
    <property type="term" value="F:3-hydroxypropionyl-CoA synthetase activity"/>
    <property type="evidence" value="ECO:0007669"/>
    <property type="project" value="UniProtKB-EC"/>
</dbReference>
<evidence type="ECO:0000256" key="1">
    <source>
        <dbReference type="ARBA" id="ARBA00006432"/>
    </source>
</evidence>
<evidence type="ECO:0000256" key="4">
    <source>
        <dbReference type="ARBA" id="ARBA00022840"/>
    </source>
</evidence>
<comment type="catalytic activity">
    <reaction evidence="5">
        <text>3-hydroxypropanoate + ATP + CoA = 3-hydroxypropanoyl-CoA + AMP + diphosphate</text>
        <dbReference type="Rhea" id="RHEA:26534"/>
        <dbReference type="ChEBI" id="CHEBI:16510"/>
        <dbReference type="ChEBI" id="CHEBI:30616"/>
        <dbReference type="ChEBI" id="CHEBI:33019"/>
        <dbReference type="ChEBI" id="CHEBI:57287"/>
        <dbReference type="ChEBI" id="CHEBI:58528"/>
        <dbReference type="ChEBI" id="CHEBI:456215"/>
        <dbReference type="EC" id="6.2.1.36"/>
    </reaction>
</comment>
<accession>D9Q116</accession>